<protein>
    <submittedName>
        <fullName evidence="3">Uncharacterized protein</fullName>
    </submittedName>
</protein>
<evidence type="ECO:0000313" key="4">
    <source>
        <dbReference type="Proteomes" id="UP001054902"/>
    </source>
</evidence>
<dbReference type="Gene3D" id="1.25.40.10">
    <property type="entry name" value="Tetratricopeptide repeat domain"/>
    <property type="match status" value="1"/>
</dbReference>
<dbReference type="SMART" id="SM00028">
    <property type="entry name" value="TPR"/>
    <property type="match status" value="3"/>
</dbReference>
<feature type="repeat" description="ANK" evidence="1">
    <location>
        <begin position="179"/>
        <end position="215"/>
    </location>
</feature>
<dbReference type="SUPFAM" id="SSF48452">
    <property type="entry name" value="TPR-like"/>
    <property type="match status" value="1"/>
</dbReference>
<evidence type="ECO:0000256" key="1">
    <source>
        <dbReference type="PROSITE-ProRule" id="PRU00023"/>
    </source>
</evidence>
<gene>
    <name evidence="3" type="ORF">CTEN210_14340</name>
</gene>
<dbReference type="PANTHER" id="PTHR46224:SF6">
    <property type="entry name" value="ANKYRIN REPEAT FAMILY PROTEIN"/>
    <property type="match status" value="1"/>
</dbReference>
<organism evidence="3 4">
    <name type="scientific">Chaetoceros tenuissimus</name>
    <dbReference type="NCBI Taxonomy" id="426638"/>
    <lineage>
        <taxon>Eukaryota</taxon>
        <taxon>Sar</taxon>
        <taxon>Stramenopiles</taxon>
        <taxon>Ochrophyta</taxon>
        <taxon>Bacillariophyta</taxon>
        <taxon>Coscinodiscophyceae</taxon>
        <taxon>Chaetocerotophycidae</taxon>
        <taxon>Chaetocerotales</taxon>
        <taxon>Chaetocerotaceae</taxon>
        <taxon>Chaetoceros</taxon>
    </lineage>
</organism>
<evidence type="ECO:0000256" key="2">
    <source>
        <dbReference type="PROSITE-ProRule" id="PRU00339"/>
    </source>
</evidence>
<dbReference type="PANTHER" id="PTHR46224">
    <property type="entry name" value="ANKYRIN REPEAT FAMILY PROTEIN"/>
    <property type="match status" value="1"/>
</dbReference>
<dbReference type="PROSITE" id="PS50297">
    <property type="entry name" value="ANK_REP_REGION"/>
    <property type="match status" value="2"/>
</dbReference>
<keyword evidence="4" id="KW-1185">Reference proteome</keyword>
<dbReference type="EMBL" id="BLLK01000058">
    <property type="protein sequence ID" value="GFH57864.1"/>
    <property type="molecule type" value="Genomic_DNA"/>
</dbReference>
<dbReference type="InterPro" id="IPR019734">
    <property type="entry name" value="TPR_rpt"/>
</dbReference>
<evidence type="ECO:0000313" key="3">
    <source>
        <dbReference type="EMBL" id="GFH57864.1"/>
    </source>
</evidence>
<sequence>MPESKETKLTPAVAEDRDFLKNLITACVNGESKKVQKSIIQYCLKEDLSQTSILKNFKDGSKRTPIHFAAQSLPNKNEDVDIITLLLKKTNFPMEELQSIVSTKDVDGLTPLMLICQNIHKHTLERIKVVLDIDPKTPLARSKTGATALHYAAGAGASKEVIELLYNHGKVSLKACTKQGSTPLHWASSDPPPKNYSETIQTLIDLGSDVNNSGEEGSIPPLVVAVASGNDAHAKILVENGADRGLLMSGGVTCYHMAADLNLQKTLQAMIEADGNVADSISAKCLSSKNQKGETPLDLAAQRGHFECFKIMSGESDEEKAKERMLTLQKEWNDKNKDSPKEENEPKAIAIDEEAEAKTAAAMLVANPPTISDDDNAKAVEFKTKGNGHYAKSEWEEAVSMYSKAIELNPMDKTYYSNRSACYVKLGKNGEALNDAVICRYLDPKWVKGCFRLSHARLALGRFEDAAVAAWEGLNLDEGNPELETLVTKCIKLGRKEHKANQAGK</sequence>
<dbReference type="AlphaFoldDB" id="A0AAD3D502"/>
<name>A0AAD3D502_9STRA</name>
<dbReference type="InterPro" id="IPR051616">
    <property type="entry name" value="Cul2-RING_E3_ligase_SR"/>
</dbReference>
<dbReference type="PROSITE" id="PS50005">
    <property type="entry name" value="TPR"/>
    <property type="match status" value="1"/>
</dbReference>
<feature type="repeat" description="TPR" evidence="2">
    <location>
        <begin position="379"/>
        <end position="412"/>
    </location>
</feature>
<dbReference type="InterPro" id="IPR036770">
    <property type="entry name" value="Ankyrin_rpt-contain_sf"/>
</dbReference>
<feature type="repeat" description="ANK" evidence="1">
    <location>
        <begin position="144"/>
        <end position="169"/>
    </location>
</feature>
<dbReference type="Pfam" id="PF12796">
    <property type="entry name" value="Ank_2"/>
    <property type="match status" value="2"/>
</dbReference>
<comment type="caution">
    <text evidence="3">The sequence shown here is derived from an EMBL/GenBank/DDBJ whole genome shotgun (WGS) entry which is preliminary data.</text>
</comment>
<accession>A0AAD3D502</accession>
<keyword evidence="2" id="KW-0802">TPR repeat</keyword>
<dbReference type="InterPro" id="IPR011990">
    <property type="entry name" value="TPR-like_helical_dom_sf"/>
</dbReference>
<dbReference type="SMART" id="SM00248">
    <property type="entry name" value="ANK"/>
    <property type="match status" value="7"/>
</dbReference>
<dbReference type="Proteomes" id="UP001054902">
    <property type="component" value="Unassembled WGS sequence"/>
</dbReference>
<proteinExistence type="predicted"/>
<dbReference type="InterPro" id="IPR002110">
    <property type="entry name" value="Ankyrin_rpt"/>
</dbReference>
<reference evidence="3 4" key="1">
    <citation type="journal article" date="2021" name="Sci. Rep.">
        <title>The genome of the diatom Chaetoceros tenuissimus carries an ancient integrated fragment of an extant virus.</title>
        <authorList>
            <person name="Hongo Y."/>
            <person name="Kimura K."/>
            <person name="Takaki Y."/>
            <person name="Yoshida Y."/>
            <person name="Baba S."/>
            <person name="Kobayashi G."/>
            <person name="Nagasaki K."/>
            <person name="Hano T."/>
            <person name="Tomaru Y."/>
        </authorList>
    </citation>
    <scope>NUCLEOTIDE SEQUENCE [LARGE SCALE GENOMIC DNA]</scope>
    <source>
        <strain evidence="3 4">NIES-3715</strain>
    </source>
</reference>
<dbReference type="Gene3D" id="1.25.40.20">
    <property type="entry name" value="Ankyrin repeat-containing domain"/>
    <property type="match status" value="2"/>
</dbReference>
<dbReference type="SUPFAM" id="SSF48403">
    <property type="entry name" value="Ankyrin repeat"/>
    <property type="match status" value="1"/>
</dbReference>
<keyword evidence="1" id="KW-0040">ANK repeat</keyword>
<dbReference type="PROSITE" id="PS50088">
    <property type="entry name" value="ANK_REPEAT"/>
    <property type="match status" value="2"/>
</dbReference>